<evidence type="ECO:0000256" key="4">
    <source>
        <dbReference type="ARBA" id="ARBA00022989"/>
    </source>
</evidence>
<evidence type="ECO:0000256" key="5">
    <source>
        <dbReference type="ARBA" id="ARBA00023043"/>
    </source>
</evidence>
<dbReference type="Pfam" id="PF13962">
    <property type="entry name" value="PGG"/>
    <property type="match status" value="1"/>
</dbReference>
<keyword evidence="3" id="KW-0677">Repeat</keyword>
<dbReference type="SUPFAM" id="SSF48403">
    <property type="entry name" value="Ankyrin repeat"/>
    <property type="match status" value="1"/>
</dbReference>
<dbReference type="InterPro" id="IPR026961">
    <property type="entry name" value="PGG_dom"/>
</dbReference>
<keyword evidence="6" id="KW-0472">Membrane</keyword>
<dbReference type="InterPro" id="IPR036770">
    <property type="entry name" value="Ankyrin_rpt-contain_sf"/>
</dbReference>
<keyword evidence="4" id="KW-1133">Transmembrane helix</keyword>
<evidence type="ECO:0000313" key="11">
    <source>
        <dbReference type="Proteomes" id="UP000290289"/>
    </source>
</evidence>
<proteinExistence type="predicted"/>
<dbReference type="PROSITE" id="PS50297">
    <property type="entry name" value="ANK_REP_REGION"/>
    <property type="match status" value="3"/>
</dbReference>
<dbReference type="PROSITE" id="PS50088">
    <property type="entry name" value="ANK_REPEAT"/>
    <property type="match status" value="3"/>
</dbReference>
<evidence type="ECO:0000256" key="3">
    <source>
        <dbReference type="ARBA" id="ARBA00022737"/>
    </source>
</evidence>
<dbReference type="PANTHER" id="PTHR24186">
    <property type="entry name" value="PROTEIN PHOSPHATASE 1 REGULATORY SUBUNIT"/>
    <property type="match status" value="1"/>
</dbReference>
<comment type="caution">
    <text evidence="10">The sequence shown here is derived from an EMBL/GenBank/DDBJ whole genome shotgun (WGS) entry which is preliminary data.</text>
</comment>
<sequence>MDHSHSTDQAESASSTDHLAVQTKEGATKEANNTVSIGGMELDVFRAAKQGDLDALREHAEHLDLKLTATNNTVLLVYIACLSRPTSGQNTLESAGIVKDILEMCPALLWQHNKSGETALHLAARQGLIEILGVLIDQATKVRHHGDLEQGRLLTEEEACLQKQMLIRKTNNNKNTALHEAVRFNQCFVVEKLTIEDPEFSYAANDSGETPIYLAAERGYLPLVSKMLKNCSVPTYTGPNGRRALHAAVIQMDKEMTEELLKADRTLSKAADELGCTPLHLAARIGSVSIVKQLLANDRSTAYIADKDGATALHFAASEGNLDVMKELISQCPDCCELVDNKFQNVLYYAIQNKQNQIVKYVLGDAWLRNILLNGMDVDGNTPLHHLATHSPKSIDLLDGHNELYGKILRATGVRPSPGTQRNKVMGESLQKAKETHLVVATLIATVTFAAGFTMPGGYQSEKGPDQGSPLLSRTQRSKHLF</sequence>
<evidence type="ECO:0000256" key="7">
    <source>
        <dbReference type="PROSITE-ProRule" id="PRU00023"/>
    </source>
</evidence>
<dbReference type="AlphaFoldDB" id="A0A498HY54"/>
<comment type="subcellular location">
    <subcellularLocation>
        <location evidence="1">Membrane</location>
        <topology evidence="1">Multi-pass membrane protein</topology>
    </subcellularLocation>
</comment>
<dbReference type="Gene3D" id="1.25.40.20">
    <property type="entry name" value="Ankyrin repeat-containing domain"/>
    <property type="match status" value="3"/>
</dbReference>
<feature type="repeat" description="ANK" evidence="7">
    <location>
        <begin position="274"/>
        <end position="295"/>
    </location>
</feature>
<keyword evidence="5 7" id="KW-0040">ANK repeat</keyword>
<dbReference type="PANTHER" id="PTHR24186:SF50">
    <property type="entry name" value="ANKYRIN REPEAT-CONTAINING PROTEIN ITN1-LIKE ISOFORM X1"/>
    <property type="match status" value="1"/>
</dbReference>
<reference evidence="10 11" key="1">
    <citation type="submission" date="2018-10" db="EMBL/GenBank/DDBJ databases">
        <title>A high-quality apple genome assembly.</title>
        <authorList>
            <person name="Hu J."/>
        </authorList>
    </citation>
    <scope>NUCLEOTIDE SEQUENCE [LARGE SCALE GENOMIC DNA]</scope>
    <source>
        <strain evidence="11">cv. HFTH1</strain>
        <tissue evidence="10">Young leaf</tissue>
    </source>
</reference>
<dbReference type="GO" id="GO:0005886">
    <property type="term" value="C:plasma membrane"/>
    <property type="evidence" value="ECO:0007669"/>
    <property type="project" value="TreeGrafter"/>
</dbReference>
<evidence type="ECO:0000313" key="10">
    <source>
        <dbReference type="EMBL" id="RXH74912.1"/>
    </source>
</evidence>
<gene>
    <name evidence="10" type="ORF">DVH24_029633</name>
</gene>
<feature type="domain" description="PGG" evidence="9">
    <location>
        <begin position="428"/>
        <end position="476"/>
    </location>
</feature>
<dbReference type="InterPro" id="IPR002110">
    <property type="entry name" value="Ankyrin_rpt"/>
</dbReference>
<dbReference type="STRING" id="3750.A0A498HY54"/>
<dbReference type="SMART" id="SM00248">
    <property type="entry name" value="ANK"/>
    <property type="match status" value="8"/>
</dbReference>
<evidence type="ECO:0000256" key="1">
    <source>
        <dbReference type="ARBA" id="ARBA00004141"/>
    </source>
</evidence>
<feature type="region of interest" description="Disordered" evidence="8">
    <location>
        <begin position="460"/>
        <end position="482"/>
    </location>
</feature>
<accession>A0A498HY54</accession>
<dbReference type="EMBL" id="RDQH01000341">
    <property type="protein sequence ID" value="RXH74912.1"/>
    <property type="molecule type" value="Genomic_DNA"/>
</dbReference>
<feature type="repeat" description="ANK" evidence="7">
    <location>
        <begin position="308"/>
        <end position="330"/>
    </location>
</feature>
<feature type="region of interest" description="Disordered" evidence="8">
    <location>
        <begin position="1"/>
        <end position="33"/>
    </location>
</feature>
<evidence type="ECO:0000256" key="6">
    <source>
        <dbReference type="ARBA" id="ARBA00023136"/>
    </source>
</evidence>
<evidence type="ECO:0000256" key="8">
    <source>
        <dbReference type="SAM" id="MobiDB-lite"/>
    </source>
</evidence>
<dbReference type="Proteomes" id="UP000290289">
    <property type="component" value="Chromosome 15"/>
</dbReference>
<dbReference type="Pfam" id="PF12796">
    <property type="entry name" value="Ank_2"/>
    <property type="match status" value="2"/>
</dbReference>
<keyword evidence="2" id="KW-0812">Transmembrane</keyword>
<protein>
    <recommendedName>
        <fullName evidence="9">PGG domain-containing protein</fullName>
    </recommendedName>
</protein>
<evidence type="ECO:0000259" key="9">
    <source>
        <dbReference type="Pfam" id="PF13962"/>
    </source>
</evidence>
<feature type="repeat" description="ANK" evidence="7">
    <location>
        <begin position="115"/>
        <end position="147"/>
    </location>
</feature>
<name>A0A498HY54_MALDO</name>
<organism evidence="10 11">
    <name type="scientific">Malus domestica</name>
    <name type="common">Apple</name>
    <name type="synonym">Pyrus malus</name>
    <dbReference type="NCBI Taxonomy" id="3750"/>
    <lineage>
        <taxon>Eukaryota</taxon>
        <taxon>Viridiplantae</taxon>
        <taxon>Streptophyta</taxon>
        <taxon>Embryophyta</taxon>
        <taxon>Tracheophyta</taxon>
        <taxon>Spermatophyta</taxon>
        <taxon>Magnoliopsida</taxon>
        <taxon>eudicotyledons</taxon>
        <taxon>Gunneridae</taxon>
        <taxon>Pentapetalae</taxon>
        <taxon>rosids</taxon>
        <taxon>fabids</taxon>
        <taxon>Rosales</taxon>
        <taxon>Rosaceae</taxon>
        <taxon>Amygdaloideae</taxon>
        <taxon>Maleae</taxon>
        <taxon>Malus</taxon>
    </lineage>
</organism>
<evidence type="ECO:0000256" key="2">
    <source>
        <dbReference type="ARBA" id="ARBA00022692"/>
    </source>
</evidence>
<keyword evidence="11" id="KW-1185">Reference proteome</keyword>